<dbReference type="EMBL" id="ARZA01000276">
    <property type="protein sequence ID" value="EOC99403.1"/>
    <property type="molecule type" value="Genomic_DNA"/>
</dbReference>
<dbReference type="STRING" id="1304284.L21TH_2584"/>
<evidence type="ECO:0000313" key="2">
    <source>
        <dbReference type="EMBL" id="EOC99403.1"/>
    </source>
</evidence>
<sequence length="74" mass="8121">MPVNAVALNSKLKFQFDGGIDENGKIVTKTKTYSKVKPTATNDDVYAVATSMASMQMLPLVSVRKIEEVELTQE</sequence>
<dbReference type="AlphaFoldDB" id="R1CRS5"/>
<protein>
    <recommendedName>
        <fullName evidence="1">DUF1659 domain-containing protein</fullName>
    </recommendedName>
</protein>
<dbReference type="OrthoDB" id="1955198at2"/>
<dbReference type="RefSeq" id="WP_006317291.1">
    <property type="nucleotide sequence ID" value="NZ_ARZA01000276.1"/>
</dbReference>
<dbReference type="eggNOG" id="ENOG5033AHG">
    <property type="taxonomic scope" value="Bacteria"/>
</dbReference>
<evidence type="ECO:0000313" key="3">
    <source>
        <dbReference type="Proteomes" id="UP000013378"/>
    </source>
</evidence>
<dbReference type="InterPro" id="IPR012454">
    <property type="entry name" value="DUF1659"/>
</dbReference>
<organism evidence="2 3">
    <name type="scientific">Caldisalinibacter kiritimatiensis</name>
    <dbReference type="NCBI Taxonomy" id="1304284"/>
    <lineage>
        <taxon>Bacteria</taxon>
        <taxon>Bacillati</taxon>
        <taxon>Bacillota</taxon>
        <taxon>Tissierellia</taxon>
        <taxon>Tissierellales</taxon>
        <taxon>Thermohalobacteraceae</taxon>
        <taxon>Caldisalinibacter</taxon>
    </lineage>
</organism>
<keyword evidence="3" id="KW-1185">Reference proteome</keyword>
<gene>
    <name evidence="2" type="ORF">L21TH_2584</name>
</gene>
<comment type="caution">
    <text evidence="2">The sequence shown here is derived from an EMBL/GenBank/DDBJ whole genome shotgun (WGS) entry which is preliminary data.</text>
</comment>
<dbReference type="Pfam" id="PF07872">
    <property type="entry name" value="DUF1659"/>
    <property type="match status" value="1"/>
</dbReference>
<accession>R1CRS5</accession>
<feature type="domain" description="DUF1659" evidence="1">
    <location>
        <begin position="3"/>
        <end position="73"/>
    </location>
</feature>
<dbReference type="Proteomes" id="UP000013378">
    <property type="component" value="Unassembled WGS sequence"/>
</dbReference>
<proteinExistence type="predicted"/>
<name>R1CRS5_9FIRM</name>
<reference evidence="2 3" key="1">
    <citation type="journal article" date="2015" name="Geomicrobiol. J.">
        <title>Caldisalinibacter kiritimatiensis gen. nov., sp. nov., a moderately thermohalophilic thiosulfate-reducing bacterium from a hypersaline microbial mat.</title>
        <authorList>
            <person name="Ben Hania W."/>
            <person name="Joseph M."/>
            <person name="Fiebig A."/>
            <person name="Bunk B."/>
            <person name="Klenk H.-P."/>
            <person name="Fardeau M.-L."/>
            <person name="Spring S."/>
        </authorList>
    </citation>
    <scope>NUCLEOTIDE SEQUENCE [LARGE SCALE GENOMIC DNA]</scope>
    <source>
        <strain evidence="2 3">L21-TH-D2</strain>
    </source>
</reference>
<evidence type="ECO:0000259" key="1">
    <source>
        <dbReference type="Pfam" id="PF07872"/>
    </source>
</evidence>